<dbReference type="GeneID" id="12984374"/>
<keyword evidence="2" id="KW-1185">Reference proteome</keyword>
<evidence type="ECO:0000313" key="2">
    <source>
        <dbReference type="Proteomes" id="UP000009058"/>
    </source>
</evidence>
<organism evidence="1 2">
    <name type="scientific">Pyricularia oryzae (strain 70-15 / ATCC MYA-4617 / FGSC 8958)</name>
    <name type="common">Rice blast fungus</name>
    <name type="synonym">Magnaporthe oryzae</name>
    <dbReference type="NCBI Taxonomy" id="242507"/>
    <lineage>
        <taxon>Eukaryota</taxon>
        <taxon>Fungi</taxon>
        <taxon>Dikarya</taxon>
        <taxon>Ascomycota</taxon>
        <taxon>Pezizomycotina</taxon>
        <taxon>Sordariomycetes</taxon>
        <taxon>Sordariomycetidae</taxon>
        <taxon>Magnaporthales</taxon>
        <taxon>Pyriculariaceae</taxon>
        <taxon>Pyricularia</taxon>
    </lineage>
</organism>
<accession>G4MR03</accession>
<reference key="2">
    <citation type="submission" date="2011-05" db="EMBL/GenBank/DDBJ databases">
        <title>The Genome Sequence of Magnaporthe oryzae 70-15.</title>
        <authorList>
            <consortium name="The Broad Institute Genome Sequencing Platform"/>
            <person name="Ma L.-J."/>
            <person name="Dead R."/>
            <person name="Young S.K."/>
            <person name="Zeng Q."/>
            <person name="Gargeya S."/>
            <person name="Fitzgerald M."/>
            <person name="Haas B."/>
            <person name="Abouelleil A."/>
            <person name="Alvarado L."/>
            <person name="Arachchi H.M."/>
            <person name="Berlin A."/>
            <person name="Brown A."/>
            <person name="Chapman S.B."/>
            <person name="Chen Z."/>
            <person name="Dunbar C."/>
            <person name="Freedman E."/>
            <person name="Gearin G."/>
            <person name="Gellesch M."/>
            <person name="Goldberg J."/>
            <person name="Griggs A."/>
            <person name="Gujja S."/>
            <person name="Heiman D."/>
            <person name="Howarth C."/>
            <person name="Larson L."/>
            <person name="Lui A."/>
            <person name="MacDonald P.J.P."/>
            <person name="Mehta T."/>
            <person name="Montmayeur A."/>
            <person name="Murphy C."/>
            <person name="Neiman D."/>
            <person name="Pearson M."/>
            <person name="Priest M."/>
            <person name="Roberts A."/>
            <person name="Saif S."/>
            <person name="Shea T."/>
            <person name="Shenoy N."/>
            <person name="Sisk P."/>
            <person name="Stolte C."/>
            <person name="Sykes S."/>
            <person name="Yandava C."/>
            <person name="Wortman J."/>
            <person name="Nusbaum C."/>
            <person name="Birren B."/>
        </authorList>
    </citation>
    <scope>NUCLEOTIDE SEQUENCE</scope>
    <source>
        <strain>70-15</strain>
    </source>
</reference>
<sequence length="53" mass="5567">MGVPEYWPRDASGRHGVRVACDGESAGNASSVRNNDARLKIALIDNASSPIKG</sequence>
<gene>
    <name evidence="1" type="ORF">MGG_16111</name>
</gene>
<dbReference type="VEuPathDB" id="FungiDB:MGG_16111"/>
<evidence type="ECO:0000313" key="1">
    <source>
        <dbReference type="EMBL" id="EHA56538.1"/>
    </source>
</evidence>
<protein>
    <submittedName>
        <fullName evidence="1">Uncharacterized protein</fullName>
    </submittedName>
</protein>
<name>G4MR03_PYRO7</name>
<dbReference type="HOGENOM" id="CLU_3069168_0_0_1"/>
<dbReference type="EMBL" id="CM001231">
    <property type="protein sequence ID" value="EHA56538.1"/>
    <property type="molecule type" value="Genomic_DNA"/>
</dbReference>
<proteinExistence type="predicted"/>
<dbReference type="Proteomes" id="UP000009058">
    <property type="component" value="Chromosome 1"/>
</dbReference>
<dbReference type="KEGG" id="mgr:MGG_16111"/>
<reference evidence="1 2" key="1">
    <citation type="journal article" date="2005" name="Nature">
        <title>The genome sequence of the rice blast fungus Magnaporthe grisea.</title>
        <authorList>
            <person name="Dean R.A."/>
            <person name="Talbot N.J."/>
            <person name="Ebbole D.J."/>
            <person name="Farman M.L."/>
            <person name="Mitchell T.K."/>
            <person name="Orbach M.J."/>
            <person name="Thon M."/>
            <person name="Kulkarni R."/>
            <person name="Xu J.R."/>
            <person name="Pan H."/>
            <person name="Read N.D."/>
            <person name="Lee Y.H."/>
            <person name="Carbone I."/>
            <person name="Brown D."/>
            <person name="Oh Y.Y."/>
            <person name="Donofrio N."/>
            <person name="Jeong J.S."/>
            <person name="Soanes D.M."/>
            <person name="Djonovic S."/>
            <person name="Kolomiets E."/>
            <person name="Rehmeyer C."/>
            <person name="Li W."/>
            <person name="Harding M."/>
            <person name="Kim S."/>
            <person name="Lebrun M.H."/>
            <person name="Bohnert H."/>
            <person name="Coughlan S."/>
            <person name="Butler J."/>
            <person name="Calvo S."/>
            <person name="Ma L.J."/>
            <person name="Nicol R."/>
            <person name="Purcell S."/>
            <person name="Nusbaum C."/>
            <person name="Galagan J.E."/>
            <person name="Birren B.W."/>
        </authorList>
    </citation>
    <scope>NUCLEOTIDE SEQUENCE [LARGE SCALE GENOMIC DNA]</scope>
    <source>
        <strain evidence="2">70-15 / ATCC MYA-4617 / FGSC 8958</strain>
    </source>
</reference>
<dbReference type="OrthoDB" id="5183445at2759"/>
<dbReference type="RefSeq" id="XP_003709150.1">
    <property type="nucleotide sequence ID" value="XM_003709102.1"/>
</dbReference>
<dbReference type="InParanoid" id="G4MR03"/>
<dbReference type="AlphaFoldDB" id="G4MR03"/>